<dbReference type="PRINTS" id="PR00040">
    <property type="entry name" value="HTHMERR"/>
</dbReference>
<name>A0ABQ5ZCC5_9HYPH</name>
<organism evidence="6 7">
    <name type="scientific">Shinella yambaruensis</name>
    <dbReference type="NCBI Taxonomy" id="415996"/>
    <lineage>
        <taxon>Bacteria</taxon>
        <taxon>Pseudomonadati</taxon>
        <taxon>Pseudomonadota</taxon>
        <taxon>Alphaproteobacteria</taxon>
        <taxon>Hyphomicrobiales</taxon>
        <taxon>Rhizobiaceae</taxon>
        <taxon>Shinella</taxon>
    </lineage>
</organism>
<accession>A0ABQ5ZCC5</accession>
<feature type="domain" description="HTH merR-type" evidence="5">
    <location>
        <begin position="1"/>
        <end position="69"/>
    </location>
</feature>
<evidence type="ECO:0000256" key="1">
    <source>
        <dbReference type="ARBA" id="ARBA00023015"/>
    </source>
</evidence>
<sequence>MNIGELAKRTGLTNSRIRFYESAGLLKTVDRRPNGYRTYPPEAVMVLELITTAQAAGFSLDEIRTLLPPDLDRWDHGSLVEALRRKVADIEALEMRLARSKAQLVALLEDIEAKPGDMDCAANARRVLSRMLGKDVEGPTLEADDTKLLGKAGRRRSVKAG</sequence>
<reference evidence="7" key="1">
    <citation type="journal article" date="2019" name="Int. J. Syst. Evol. Microbiol.">
        <title>The Global Catalogue of Microorganisms (GCM) 10K type strain sequencing project: providing services to taxonomists for standard genome sequencing and annotation.</title>
        <authorList>
            <consortium name="The Broad Institute Genomics Platform"/>
            <consortium name="The Broad Institute Genome Sequencing Center for Infectious Disease"/>
            <person name="Wu L."/>
            <person name="Ma J."/>
        </authorList>
    </citation>
    <scope>NUCLEOTIDE SEQUENCE [LARGE SCALE GENOMIC DNA]</scope>
    <source>
        <strain evidence="7">NBRC 102122</strain>
    </source>
</reference>
<dbReference type="PROSITE" id="PS50937">
    <property type="entry name" value="HTH_MERR_2"/>
    <property type="match status" value="1"/>
</dbReference>
<proteinExistence type="predicted"/>
<evidence type="ECO:0000256" key="2">
    <source>
        <dbReference type="ARBA" id="ARBA00023125"/>
    </source>
</evidence>
<dbReference type="PANTHER" id="PTHR30204:SF94">
    <property type="entry name" value="HEAVY METAL-DEPENDENT TRANSCRIPTIONAL REGULATOR HI_0293-RELATED"/>
    <property type="match status" value="1"/>
</dbReference>
<keyword evidence="2" id="KW-0238">DNA-binding</keyword>
<dbReference type="SMART" id="SM00422">
    <property type="entry name" value="HTH_MERR"/>
    <property type="match status" value="1"/>
</dbReference>
<protein>
    <submittedName>
        <fullName evidence="6">MerR family transcriptional regulator</fullName>
    </submittedName>
</protein>
<evidence type="ECO:0000313" key="6">
    <source>
        <dbReference type="EMBL" id="GLR49121.1"/>
    </source>
</evidence>
<dbReference type="SUPFAM" id="SSF46955">
    <property type="entry name" value="Putative DNA-binding domain"/>
    <property type="match status" value="1"/>
</dbReference>
<gene>
    <name evidence="6" type="ORF">GCM10007923_03260</name>
</gene>
<feature type="coiled-coil region" evidence="4">
    <location>
        <begin position="83"/>
        <end position="110"/>
    </location>
</feature>
<dbReference type="PROSITE" id="PS00552">
    <property type="entry name" value="HTH_MERR_1"/>
    <property type="match status" value="1"/>
</dbReference>
<dbReference type="InterPro" id="IPR009061">
    <property type="entry name" value="DNA-bd_dom_put_sf"/>
</dbReference>
<dbReference type="PANTHER" id="PTHR30204">
    <property type="entry name" value="REDOX-CYCLING DRUG-SENSING TRANSCRIPTIONAL ACTIVATOR SOXR"/>
    <property type="match status" value="1"/>
</dbReference>
<keyword evidence="4" id="KW-0175">Coiled coil</keyword>
<evidence type="ECO:0000313" key="7">
    <source>
        <dbReference type="Proteomes" id="UP001156702"/>
    </source>
</evidence>
<dbReference type="InterPro" id="IPR047057">
    <property type="entry name" value="MerR_fam"/>
</dbReference>
<evidence type="ECO:0000256" key="4">
    <source>
        <dbReference type="SAM" id="Coils"/>
    </source>
</evidence>
<dbReference type="Proteomes" id="UP001156702">
    <property type="component" value="Unassembled WGS sequence"/>
</dbReference>
<keyword evidence="1" id="KW-0805">Transcription regulation</keyword>
<dbReference type="Gene3D" id="1.10.1660.10">
    <property type="match status" value="1"/>
</dbReference>
<keyword evidence="3" id="KW-0804">Transcription</keyword>
<evidence type="ECO:0000259" key="5">
    <source>
        <dbReference type="PROSITE" id="PS50937"/>
    </source>
</evidence>
<evidence type="ECO:0000256" key="3">
    <source>
        <dbReference type="ARBA" id="ARBA00023163"/>
    </source>
</evidence>
<dbReference type="RefSeq" id="WP_245082419.1">
    <property type="nucleotide sequence ID" value="NZ_BSOP01000003.1"/>
</dbReference>
<comment type="caution">
    <text evidence="6">The sequence shown here is derived from an EMBL/GenBank/DDBJ whole genome shotgun (WGS) entry which is preliminary data.</text>
</comment>
<keyword evidence="7" id="KW-1185">Reference proteome</keyword>
<dbReference type="Pfam" id="PF13411">
    <property type="entry name" value="MerR_1"/>
    <property type="match status" value="1"/>
</dbReference>
<dbReference type="InterPro" id="IPR000551">
    <property type="entry name" value="MerR-type_HTH_dom"/>
</dbReference>
<dbReference type="EMBL" id="BSOP01000003">
    <property type="protein sequence ID" value="GLR49121.1"/>
    <property type="molecule type" value="Genomic_DNA"/>
</dbReference>